<evidence type="ECO:0000313" key="3">
    <source>
        <dbReference type="Proteomes" id="UP000237000"/>
    </source>
</evidence>
<reference evidence="3" key="1">
    <citation type="submission" date="2016-06" db="EMBL/GenBank/DDBJ databases">
        <title>Parallel loss of symbiosis genes in relatives of nitrogen-fixing non-legume Parasponia.</title>
        <authorList>
            <person name="Van Velzen R."/>
            <person name="Holmer R."/>
            <person name="Bu F."/>
            <person name="Rutten L."/>
            <person name="Van Zeijl A."/>
            <person name="Liu W."/>
            <person name="Santuari L."/>
            <person name="Cao Q."/>
            <person name="Sharma T."/>
            <person name="Shen D."/>
            <person name="Roswanjaya Y."/>
            <person name="Wardhani T."/>
            <person name="Kalhor M.S."/>
            <person name="Jansen J."/>
            <person name="Van den Hoogen J."/>
            <person name="Gungor B."/>
            <person name="Hartog M."/>
            <person name="Hontelez J."/>
            <person name="Verver J."/>
            <person name="Yang W.-C."/>
            <person name="Schijlen E."/>
            <person name="Repin R."/>
            <person name="Schilthuizen M."/>
            <person name="Schranz E."/>
            <person name="Heidstra R."/>
            <person name="Miyata K."/>
            <person name="Fedorova E."/>
            <person name="Kohlen W."/>
            <person name="Bisseling T."/>
            <person name="Smit S."/>
            <person name="Geurts R."/>
        </authorList>
    </citation>
    <scope>NUCLEOTIDE SEQUENCE [LARGE SCALE GENOMIC DNA]</scope>
    <source>
        <strain evidence="3">cv. RG33-2</strain>
    </source>
</reference>
<dbReference type="AlphaFoldDB" id="A0A2P5D288"/>
<name>A0A2P5D288_TREOI</name>
<dbReference type="EMBL" id="JXTC01000304">
    <property type="protein sequence ID" value="PON67419.1"/>
    <property type="molecule type" value="Genomic_DNA"/>
</dbReference>
<evidence type="ECO:0000259" key="1">
    <source>
        <dbReference type="Pfam" id="PF13456"/>
    </source>
</evidence>
<dbReference type="Proteomes" id="UP000237000">
    <property type="component" value="Unassembled WGS sequence"/>
</dbReference>
<feature type="domain" description="RNase H type-1" evidence="1">
    <location>
        <begin position="6"/>
        <end position="82"/>
    </location>
</feature>
<dbReference type="Pfam" id="PF13456">
    <property type="entry name" value="RVT_3"/>
    <property type="match status" value="1"/>
</dbReference>
<comment type="caution">
    <text evidence="2">The sequence shown here is derived from an EMBL/GenBank/DDBJ whole genome shotgun (WGS) entry which is preliminary data.</text>
</comment>
<dbReference type="PANTHER" id="PTHR47723">
    <property type="entry name" value="OS05G0353850 PROTEIN"/>
    <property type="match status" value="1"/>
</dbReference>
<protein>
    <recommendedName>
        <fullName evidence="1">RNase H type-1 domain-containing protein</fullName>
    </recommendedName>
</protein>
<dbReference type="OrthoDB" id="1428651at2759"/>
<dbReference type="InterPro" id="IPR002156">
    <property type="entry name" value="RNaseH_domain"/>
</dbReference>
<dbReference type="GO" id="GO:0003676">
    <property type="term" value="F:nucleic acid binding"/>
    <property type="evidence" value="ECO:0007669"/>
    <property type="project" value="InterPro"/>
</dbReference>
<dbReference type="PANTHER" id="PTHR47723:SF19">
    <property type="entry name" value="POLYNUCLEOTIDYL TRANSFERASE, RIBONUCLEASE H-LIKE SUPERFAMILY PROTEIN"/>
    <property type="match status" value="1"/>
</dbReference>
<sequence>MEDNKLLAIRNGLQFATQNGIEVDVIECDALRAAQGINLFSTFAADASIILDIKSLMTCANCGTCQFILRLGNRVAHELAVFAFSIPSNCYWIDCIPTFISSHVVTDMI</sequence>
<dbReference type="GO" id="GO:0004523">
    <property type="term" value="F:RNA-DNA hybrid ribonuclease activity"/>
    <property type="evidence" value="ECO:0007669"/>
    <property type="project" value="InterPro"/>
</dbReference>
<dbReference type="InParanoid" id="A0A2P5D288"/>
<gene>
    <name evidence="2" type="ORF">TorRG33x02_264600</name>
</gene>
<accession>A0A2P5D288</accession>
<organism evidence="2 3">
    <name type="scientific">Trema orientale</name>
    <name type="common">Charcoal tree</name>
    <name type="synonym">Celtis orientalis</name>
    <dbReference type="NCBI Taxonomy" id="63057"/>
    <lineage>
        <taxon>Eukaryota</taxon>
        <taxon>Viridiplantae</taxon>
        <taxon>Streptophyta</taxon>
        <taxon>Embryophyta</taxon>
        <taxon>Tracheophyta</taxon>
        <taxon>Spermatophyta</taxon>
        <taxon>Magnoliopsida</taxon>
        <taxon>eudicotyledons</taxon>
        <taxon>Gunneridae</taxon>
        <taxon>Pentapetalae</taxon>
        <taxon>rosids</taxon>
        <taxon>fabids</taxon>
        <taxon>Rosales</taxon>
        <taxon>Cannabaceae</taxon>
        <taxon>Trema</taxon>
    </lineage>
</organism>
<dbReference type="InterPro" id="IPR053151">
    <property type="entry name" value="RNase_H-like"/>
</dbReference>
<proteinExistence type="predicted"/>
<evidence type="ECO:0000313" key="2">
    <source>
        <dbReference type="EMBL" id="PON67419.1"/>
    </source>
</evidence>
<keyword evidence="3" id="KW-1185">Reference proteome</keyword>